<keyword evidence="15" id="KW-0547">Nucleotide-binding</keyword>
<feature type="binding site" evidence="15">
    <location>
        <position position="475"/>
    </location>
    <ligand>
        <name>meso-2,6-diaminopimelate</name>
        <dbReference type="ChEBI" id="CHEBI:57791"/>
    </ligand>
</feature>
<keyword evidence="5 15" id="KW-0573">Peptidoglycan synthesis</keyword>
<keyword evidence="15" id="KW-0963">Cytoplasm</keyword>
<dbReference type="GO" id="GO:0005737">
    <property type="term" value="C:cytoplasm"/>
    <property type="evidence" value="ECO:0007669"/>
    <property type="project" value="UniProtKB-SubCell"/>
</dbReference>
<dbReference type="InterPro" id="IPR013221">
    <property type="entry name" value="Mur_ligase_cen"/>
</dbReference>
<dbReference type="RefSeq" id="WP_288183893.1">
    <property type="nucleotide sequence ID" value="NZ_LT608335.1"/>
</dbReference>
<comment type="PTM">
    <text evidence="15">Carboxylation is probably crucial for Mg(2+) binding and, consequently, for the gamma-phosphate positioning of ATP.</text>
</comment>
<dbReference type="PANTHER" id="PTHR23135">
    <property type="entry name" value="MUR LIGASE FAMILY MEMBER"/>
    <property type="match status" value="1"/>
</dbReference>
<keyword evidence="15 20" id="KW-0436">Ligase</keyword>
<evidence type="ECO:0000259" key="17">
    <source>
        <dbReference type="Pfam" id="PF01225"/>
    </source>
</evidence>
<dbReference type="EC" id="6.3.2.13" evidence="10 15"/>
<dbReference type="Gene3D" id="3.40.1390.10">
    <property type="entry name" value="MurE/MurF, N-terminal domain"/>
    <property type="match status" value="1"/>
</dbReference>
<dbReference type="PANTHER" id="PTHR23135:SF4">
    <property type="entry name" value="UDP-N-ACETYLMURAMOYL-L-ALANYL-D-GLUTAMATE--2,6-DIAMINOPIMELATE LIGASE MURE HOMOLOG, CHLOROPLASTIC"/>
    <property type="match status" value="1"/>
</dbReference>
<evidence type="ECO:0000256" key="8">
    <source>
        <dbReference type="ARBA" id="ARBA00050251"/>
    </source>
</evidence>
<feature type="binding site" evidence="15">
    <location>
        <position position="191"/>
    </location>
    <ligand>
        <name>UDP-N-acetyl-alpha-D-muramoyl-L-alanyl-D-glutamate</name>
        <dbReference type="ChEBI" id="CHEBI:83900"/>
    </ligand>
</feature>
<dbReference type="InterPro" id="IPR004101">
    <property type="entry name" value="Mur_ligase_C"/>
</dbReference>
<dbReference type="Pfam" id="PF02875">
    <property type="entry name" value="Mur_ligase_C"/>
    <property type="match status" value="1"/>
</dbReference>
<dbReference type="NCBIfam" id="TIGR01085">
    <property type="entry name" value="murE"/>
    <property type="match status" value="1"/>
</dbReference>
<dbReference type="InterPro" id="IPR035911">
    <property type="entry name" value="MurE/MurF_N"/>
</dbReference>
<dbReference type="Gene3D" id="3.40.1190.10">
    <property type="entry name" value="Mur-like, catalytic domain"/>
    <property type="match status" value="1"/>
</dbReference>
<evidence type="ECO:0000256" key="12">
    <source>
        <dbReference type="ARBA" id="ARBA00075482"/>
    </source>
</evidence>
<dbReference type="GO" id="GO:0071555">
    <property type="term" value="P:cell wall organization"/>
    <property type="evidence" value="ECO:0007669"/>
    <property type="project" value="UniProtKB-KW"/>
</dbReference>
<feature type="binding site" evidence="15">
    <location>
        <begin position="413"/>
        <end position="416"/>
    </location>
    <ligand>
        <name>meso-2,6-diaminopimelate</name>
        <dbReference type="ChEBI" id="CHEBI:57791"/>
    </ligand>
</feature>
<name>A0A212LSX0_9FIRM</name>
<dbReference type="Pfam" id="PF01225">
    <property type="entry name" value="Mur_ligase"/>
    <property type="match status" value="1"/>
</dbReference>
<evidence type="ECO:0000259" key="19">
    <source>
        <dbReference type="Pfam" id="PF08245"/>
    </source>
</evidence>
<dbReference type="SUPFAM" id="SSF53244">
    <property type="entry name" value="MurD-like peptide ligases, peptide-binding domain"/>
    <property type="match status" value="1"/>
</dbReference>
<evidence type="ECO:0000256" key="15">
    <source>
        <dbReference type="HAMAP-Rule" id="MF_00208"/>
    </source>
</evidence>
<keyword evidence="3 15" id="KW-0132">Cell division</keyword>
<comment type="similarity">
    <text evidence="2 15">Belongs to the MurCDEF family. MurE subfamily.</text>
</comment>
<evidence type="ECO:0000256" key="11">
    <source>
        <dbReference type="ARBA" id="ARBA00072883"/>
    </source>
</evidence>
<dbReference type="GO" id="GO:0008765">
    <property type="term" value="F:UDP-N-acetylmuramoylalanyl-D-glutamate-2,6-diaminopimelate ligase activity"/>
    <property type="evidence" value="ECO:0007669"/>
    <property type="project" value="UniProtKB-UniRule"/>
</dbReference>
<dbReference type="GO" id="GO:0005524">
    <property type="term" value="F:ATP binding"/>
    <property type="evidence" value="ECO:0007669"/>
    <property type="project" value="UniProtKB-UniRule"/>
</dbReference>
<dbReference type="GO" id="GO:0000287">
    <property type="term" value="F:magnesium ion binding"/>
    <property type="evidence" value="ECO:0007669"/>
    <property type="project" value="UniProtKB-UniRule"/>
</dbReference>
<feature type="binding site" evidence="15">
    <location>
        <begin position="114"/>
        <end position="120"/>
    </location>
    <ligand>
        <name>ATP</name>
        <dbReference type="ChEBI" id="CHEBI:30616"/>
    </ligand>
</feature>
<comment type="catalytic activity">
    <reaction evidence="8 15">
        <text>UDP-N-acetyl-alpha-D-muramoyl-L-alanyl-D-glutamate + meso-2,6-diaminopimelate + ATP = UDP-N-acetyl-alpha-D-muramoyl-L-alanyl-gamma-D-glutamyl-meso-2,6-diaminopimelate + ADP + phosphate + H(+)</text>
        <dbReference type="Rhea" id="RHEA:23676"/>
        <dbReference type="ChEBI" id="CHEBI:15378"/>
        <dbReference type="ChEBI" id="CHEBI:30616"/>
        <dbReference type="ChEBI" id="CHEBI:43474"/>
        <dbReference type="ChEBI" id="CHEBI:57791"/>
        <dbReference type="ChEBI" id="CHEBI:83900"/>
        <dbReference type="ChEBI" id="CHEBI:83905"/>
        <dbReference type="ChEBI" id="CHEBI:456216"/>
        <dbReference type="EC" id="6.3.2.13"/>
    </reaction>
</comment>
<evidence type="ECO:0000256" key="16">
    <source>
        <dbReference type="RuleBase" id="RU004135"/>
    </source>
</evidence>
<dbReference type="Gene3D" id="3.90.190.20">
    <property type="entry name" value="Mur ligase, C-terminal domain"/>
    <property type="match status" value="1"/>
</dbReference>
<evidence type="ECO:0000256" key="7">
    <source>
        <dbReference type="ARBA" id="ARBA00023316"/>
    </source>
</evidence>
<evidence type="ECO:0000256" key="14">
    <source>
        <dbReference type="ARBA" id="ARBA00081560"/>
    </source>
</evidence>
<evidence type="ECO:0000256" key="6">
    <source>
        <dbReference type="ARBA" id="ARBA00023306"/>
    </source>
</evidence>
<evidence type="ECO:0000313" key="20">
    <source>
        <dbReference type="EMBL" id="SCM80550.1"/>
    </source>
</evidence>
<feature type="binding site" evidence="15">
    <location>
        <position position="389"/>
    </location>
    <ligand>
        <name>meso-2,6-diaminopimelate</name>
        <dbReference type="ChEBI" id="CHEBI:57791"/>
    </ligand>
</feature>
<evidence type="ECO:0000256" key="2">
    <source>
        <dbReference type="ARBA" id="ARBA00005898"/>
    </source>
</evidence>
<evidence type="ECO:0000259" key="18">
    <source>
        <dbReference type="Pfam" id="PF02875"/>
    </source>
</evidence>
<evidence type="ECO:0000256" key="3">
    <source>
        <dbReference type="ARBA" id="ARBA00022618"/>
    </source>
</evidence>
<comment type="cofactor">
    <cofactor evidence="15">
        <name>Mg(2+)</name>
        <dbReference type="ChEBI" id="CHEBI:18420"/>
    </cofactor>
</comment>
<keyword evidence="4 15" id="KW-0133">Cell shape</keyword>
<feature type="binding site" evidence="15">
    <location>
        <position position="32"/>
    </location>
    <ligand>
        <name>UDP-N-acetyl-alpha-D-muramoyl-L-alanyl-D-glutamate</name>
        <dbReference type="ChEBI" id="CHEBI:83900"/>
    </ligand>
</feature>
<feature type="binding site" evidence="15">
    <location>
        <position position="471"/>
    </location>
    <ligand>
        <name>meso-2,6-diaminopimelate</name>
        <dbReference type="ChEBI" id="CHEBI:57791"/>
    </ligand>
</feature>
<dbReference type="SUPFAM" id="SSF53623">
    <property type="entry name" value="MurD-like peptide ligases, catalytic domain"/>
    <property type="match status" value="1"/>
</dbReference>
<comment type="subcellular location">
    <subcellularLocation>
        <location evidence="15 16">Cytoplasm</location>
    </subcellularLocation>
</comment>
<feature type="domain" description="Mur ligase N-terminal catalytic" evidence="17">
    <location>
        <begin position="25"/>
        <end position="95"/>
    </location>
</feature>
<evidence type="ECO:0000256" key="10">
    <source>
        <dbReference type="ARBA" id="ARBA00066633"/>
    </source>
</evidence>
<feature type="short sequence motif" description="Meso-diaminopimelate recognition motif" evidence="15">
    <location>
        <begin position="413"/>
        <end position="416"/>
    </location>
</feature>
<dbReference type="NCBIfam" id="NF001126">
    <property type="entry name" value="PRK00139.1-4"/>
    <property type="match status" value="1"/>
</dbReference>
<accession>A0A212LSX0</accession>
<sequence length="504" mass="54391">MAKKLEQLVALLPQPVVRGRLDQTIAAVAHDSRKVVPGTMFFCLTGVHADGHDFVAEVARRGAVAVVVEKDVPEPPDAAITIIKVASTRTAMQAVVPCFYDYPGHKLRMIGVTGTNGKTTTTYLIRSILRQAAYKVGLIGTIQTLIEDRVLPVKNTTPDVIELQSTLAEMVDSGIDYAIMEVSSHALALNRVAGCEFDVGVFTNMTQDHMDFHQTFENYIDAKAGLFRSLSRPQNTKTGKAAVINFDDSAGVSMAGYSSCPVISYAVTNNAVLTAANIDVKSAGVSFDIHGPFGKRELKLSITGMFNVYNVLGAVGAALAEGVNPETIKQALEEFTSVPGRFELVQAGQPFTVIVDYAHTPDGLENVLRTAKQFAAGKILVVFGCGGDRDRTKRPVMGKLAVQYGDIVIATSDNPRSEDPEKILADIEVGIKEALAGNQAGKQYEKIADRRQAIARAIALAEPEDVVLIAGKGHETYQILADKTIDFDDRQAAREIIREMKKNG</sequence>
<dbReference type="AlphaFoldDB" id="A0A212LSX0"/>
<feature type="binding site" evidence="15">
    <location>
        <position position="155"/>
    </location>
    <ligand>
        <name>UDP-N-acetyl-alpha-D-muramoyl-L-alanyl-D-glutamate</name>
        <dbReference type="ChEBI" id="CHEBI:83900"/>
    </ligand>
</feature>
<dbReference type="InterPro" id="IPR000713">
    <property type="entry name" value="Mur_ligase_N"/>
</dbReference>
<keyword evidence="6 15" id="KW-0131">Cell cycle</keyword>
<keyword evidence="15" id="KW-0067">ATP-binding</keyword>
<feature type="domain" description="Mur ligase C-terminal" evidence="18">
    <location>
        <begin position="340"/>
        <end position="473"/>
    </location>
</feature>
<dbReference type="InterPro" id="IPR005761">
    <property type="entry name" value="UDP-N-AcMur-Glu-dNH2Pim_ligase"/>
</dbReference>
<protein>
    <recommendedName>
        <fullName evidence="11 15">UDP-N-acetylmuramoyl-L-alanyl-D-glutamate--2,6-diaminopimelate ligase</fullName>
        <ecNumber evidence="10 15">6.3.2.13</ecNumber>
    </recommendedName>
    <alternativeName>
        <fullName evidence="12 15">Meso-A2pm-adding enzyme</fullName>
    </alternativeName>
    <alternativeName>
        <fullName evidence="13 15">Meso-diaminopimelate-adding enzyme</fullName>
    </alternativeName>
    <alternativeName>
        <fullName evidence="14 15">UDP-MurNAc-L-Ala-D-Glu:meso-diaminopimelate ligase</fullName>
    </alternativeName>
    <alternativeName>
        <fullName evidence="15">UDP-MurNAc-tripeptide synthetase</fullName>
    </alternativeName>
    <alternativeName>
        <fullName evidence="15">UDP-N-acetylmuramyl-tripeptide synthetase</fullName>
    </alternativeName>
</protein>
<evidence type="ECO:0000256" key="1">
    <source>
        <dbReference type="ARBA" id="ARBA00004752"/>
    </source>
</evidence>
<proteinExistence type="inferred from homology"/>
<dbReference type="NCBIfam" id="NF001124">
    <property type="entry name" value="PRK00139.1-2"/>
    <property type="match status" value="1"/>
</dbReference>
<dbReference type="GO" id="GO:0008360">
    <property type="term" value="P:regulation of cell shape"/>
    <property type="evidence" value="ECO:0007669"/>
    <property type="project" value="UniProtKB-KW"/>
</dbReference>
<comment type="caution">
    <text evidence="15">Lacks conserved residue(s) required for the propagation of feature annotation.</text>
</comment>
<keyword evidence="7 15" id="KW-0961">Cell wall biogenesis/degradation</keyword>
<gene>
    <name evidence="15 20" type="primary">murE</name>
    <name evidence="20" type="ORF">KL86SPO_30728</name>
</gene>
<dbReference type="HAMAP" id="MF_00208">
    <property type="entry name" value="MurE"/>
    <property type="match status" value="1"/>
</dbReference>
<evidence type="ECO:0000256" key="9">
    <source>
        <dbReference type="ARBA" id="ARBA00056782"/>
    </source>
</evidence>
<comment type="pathway">
    <text evidence="1 15 16">Cell wall biogenesis; peptidoglycan biosynthesis.</text>
</comment>
<keyword evidence="15" id="KW-0460">Magnesium</keyword>
<feature type="domain" description="Mur ligase central" evidence="19">
    <location>
        <begin position="112"/>
        <end position="318"/>
    </location>
</feature>
<feature type="modified residue" description="N6-carboxylysine" evidence="15">
    <location>
        <position position="223"/>
    </location>
</feature>
<dbReference type="Pfam" id="PF08245">
    <property type="entry name" value="Mur_ligase_M"/>
    <property type="match status" value="1"/>
</dbReference>
<organism evidence="20">
    <name type="scientific">uncultured Sporomusa sp</name>
    <dbReference type="NCBI Taxonomy" id="307249"/>
    <lineage>
        <taxon>Bacteria</taxon>
        <taxon>Bacillati</taxon>
        <taxon>Bacillota</taxon>
        <taxon>Negativicutes</taxon>
        <taxon>Selenomonadales</taxon>
        <taxon>Sporomusaceae</taxon>
        <taxon>Sporomusa</taxon>
        <taxon>environmental samples</taxon>
    </lineage>
</organism>
<feature type="binding site" evidence="15">
    <location>
        <position position="183"/>
    </location>
    <ligand>
        <name>UDP-N-acetyl-alpha-D-muramoyl-L-alanyl-D-glutamate</name>
        <dbReference type="ChEBI" id="CHEBI:83900"/>
    </ligand>
</feature>
<reference evidence="20" key="1">
    <citation type="submission" date="2016-08" db="EMBL/GenBank/DDBJ databases">
        <authorList>
            <person name="Seilhamer J.J."/>
        </authorList>
    </citation>
    <scope>NUCLEOTIDE SEQUENCE</scope>
    <source>
        <strain evidence="20">86</strain>
    </source>
</reference>
<dbReference type="SUPFAM" id="SSF63418">
    <property type="entry name" value="MurE/MurF N-terminal domain"/>
    <property type="match status" value="1"/>
</dbReference>
<dbReference type="UniPathway" id="UPA00219"/>
<evidence type="ECO:0000256" key="5">
    <source>
        <dbReference type="ARBA" id="ARBA00022984"/>
    </source>
</evidence>
<dbReference type="GO" id="GO:0051301">
    <property type="term" value="P:cell division"/>
    <property type="evidence" value="ECO:0007669"/>
    <property type="project" value="UniProtKB-KW"/>
</dbReference>
<evidence type="ECO:0000256" key="4">
    <source>
        <dbReference type="ARBA" id="ARBA00022960"/>
    </source>
</evidence>
<dbReference type="InterPro" id="IPR036615">
    <property type="entry name" value="Mur_ligase_C_dom_sf"/>
</dbReference>
<comment type="function">
    <text evidence="9 15">Catalyzes the addition of meso-diaminopimelic acid to the nucleotide precursor UDP-N-acetylmuramoyl-L-alanyl-D-glutamate (UMAG) in the biosynthesis of bacterial cell-wall peptidoglycan.</text>
</comment>
<dbReference type="InterPro" id="IPR036565">
    <property type="entry name" value="Mur-like_cat_sf"/>
</dbReference>
<feature type="binding site" evidence="15">
    <location>
        <begin position="156"/>
        <end position="157"/>
    </location>
    <ligand>
        <name>UDP-N-acetyl-alpha-D-muramoyl-L-alanyl-D-glutamate</name>
        <dbReference type="ChEBI" id="CHEBI:83900"/>
    </ligand>
</feature>
<dbReference type="EMBL" id="FMJE01000003">
    <property type="protein sequence ID" value="SCM80550.1"/>
    <property type="molecule type" value="Genomic_DNA"/>
</dbReference>
<dbReference type="GO" id="GO:0009252">
    <property type="term" value="P:peptidoglycan biosynthetic process"/>
    <property type="evidence" value="ECO:0007669"/>
    <property type="project" value="UniProtKB-UniRule"/>
</dbReference>
<evidence type="ECO:0000256" key="13">
    <source>
        <dbReference type="ARBA" id="ARBA00076158"/>
    </source>
</evidence>
<dbReference type="FunFam" id="3.90.190.20:FF:000006">
    <property type="entry name" value="UDP-N-acetylmuramoyl-L-alanyl-D-glutamate--2,6-diaminopimelate ligase"/>
    <property type="match status" value="1"/>
</dbReference>